<reference evidence="1 2" key="1">
    <citation type="journal article" date="2019" name="Commun. Biol.">
        <title>The bagworm genome reveals a unique fibroin gene that provides high tensile strength.</title>
        <authorList>
            <person name="Kono N."/>
            <person name="Nakamura H."/>
            <person name="Ohtoshi R."/>
            <person name="Tomita M."/>
            <person name="Numata K."/>
            <person name="Arakawa K."/>
        </authorList>
    </citation>
    <scope>NUCLEOTIDE SEQUENCE [LARGE SCALE GENOMIC DNA]</scope>
</reference>
<name>A0A4C1TX49_EUMVA</name>
<protein>
    <submittedName>
        <fullName evidence="1">Uncharacterized protein</fullName>
    </submittedName>
</protein>
<evidence type="ECO:0000313" key="2">
    <source>
        <dbReference type="Proteomes" id="UP000299102"/>
    </source>
</evidence>
<accession>A0A4C1TX49</accession>
<dbReference type="EMBL" id="BGZK01000099">
    <property type="protein sequence ID" value="GBP18570.1"/>
    <property type="molecule type" value="Genomic_DNA"/>
</dbReference>
<keyword evidence="2" id="KW-1185">Reference proteome</keyword>
<evidence type="ECO:0000313" key="1">
    <source>
        <dbReference type="EMBL" id="GBP18570.1"/>
    </source>
</evidence>
<gene>
    <name evidence="1" type="ORF">EVAR_14339_1</name>
</gene>
<organism evidence="1 2">
    <name type="scientific">Eumeta variegata</name>
    <name type="common">Bagworm moth</name>
    <name type="synonym">Eumeta japonica</name>
    <dbReference type="NCBI Taxonomy" id="151549"/>
    <lineage>
        <taxon>Eukaryota</taxon>
        <taxon>Metazoa</taxon>
        <taxon>Ecdysozoa</taxon>
        <taxon>Arthropoda</taxon>
        <taxon>Hexapoda</taxon>
        <taxon>Insecta</taxon>
        <taxon>Pterygota</taxon>
        <taxon>Neoptera</taxon>
        <taxon>Endopterygota</taxon>
        <taxon>Lepidoptera</taxon>
        <taxon>Glossata</taxon>
        <taxon>Ditrysia</taxon>
        <taxon>Tineoidea</taxon>
        <taxon>Psychidae</taxon>
        <taxon>Oiketicinae</taxon>
        <taxon>Eumeta</taxon>
    </lineage>
</organism>
<dbReference type="Proteomes" id="UP000299102">
    <property type="component" value="Unassembled WGS sequence"/>
</dbReference>
<dbReference type="AlphaFoldDB" id="A0A4C1TX49"/>
<sequence length="96" mass="10912">MSLGTVRLCCSVFVSELVSDGVVCVRLQLALLQTIVAVERRRGTAEPAVARRAHSLRMRNELTFRHRQAELTSLALRPRFHPYGYKINSTILYVEL</sequence>
<comment type="caution">
    <text evidence="1">The sequence shown here is derived from an EMBL/GenBank/DDBJ whole genome shotgun (WGS) entry which is preliminary data.</text>
</comment>
<proteinExistence type="predicted"/>